<proteinExistence type="predicted"/>
<dbReference type="InterPro" id="IPR001128">
    <property type="entry name" value="Cyt_P450"/>
</dbReference>
<dbReference type="PANTHER" id="PTHR24299:SF60">
    <property type="match status" value="1"/>
</dbReference>
<keyword evidence="1" id="KW-0812">Transmembrane</keyword>
<feature type="transmembrane region" description="Helical" evidence="1">
    <location>
        <begin position="245"/>
        <end position="263"/>
    </location>
</feature>
<dbReference type="SUPFAM" id="SSF48264">
    <property type="entry name" value="Cytochrome P450"/>
    <property type="match status" value="1"/>
</dbReference>
<dbReference type="PANTHER" id="PTHR24299">
    <property type="entry name" value="CYTOCHROME P450 FAMILY 1"/>
    <property type="match status" value="1"/>
</dbReference>
<keyword evidence="1" id="KW-0472">Membrane</keyword>
<dbReference type="OrthoDB" id="2385747at2759"/>
<name>A0A397V6Z9_9GLOM</name>
<evidence type="ECO:0000256" key="1">
    <source>
        <dbReference type="SAM" id="Phobius"/>
    </source>
</evidence>
<organism evidence="2 3">
    <name type="scientific">Gigaspora rosea</name>
    <dbReference type="NCBI Taxonomy" id="44941"/>
    <lineage>
        <taxon>Eukaryota</taxon>
        <taxon>Fungi</taxon>
        <taxon>Fungi incertae sedis</taxon>
        <taxon>Mucoromycota</taxon>
        <taxon>Glomeromycotina</taxon>
        <taxon>Glomeromycetes</taxon>
        <taxon>Diversisporales</taxon>
        <taxon>Gigasporaceae</taxon>
        <taxon>Gigaspora</taxon>
    </lineage>
</organism>
<protein>
    <submittedName>
        <fullName evidence="2">Cytochrome P450</fullName>
    </submittedName>
</protein>
<sequence length="339" mass="40299">MSLHKYFEHLNFIDYFYLVVLFFLFYVIQFYYKYFTRPNKLPGPFPLPIIECAYCFRGDLKQLFVSLTKKYGDIYEIQLGGFRRIVLSHPAYIEKFFTNSTKHAKFMPRFPYSQGLEELRKTVKGISINDDFKSWKFNWQFFIRAILSPNFNNEAIKWSNLLFEELEGYWKSLGSANSDGKEWSLEVDFSKWFHRFTNDMIVVTLTGERSYSMGSYYNTLSPIKPSYPDALIEDSNRFVKGISQLIVGSALFIFLGPFVRHYVPFIRGKAKEILKHRDFLFERLDKIIKKRRQEIEVMQNKDLKNDMLTSLIIANTERDVNYKKDFGEEIFPPMTDIEI</sequence>
<dbReference type="GO" id="GO:0004497">
    <property type="term" value="F:monooxygenase activity"/>
    <property type="evidence" value="ECO:0007669"/>
    <property type="project" value="InterPro"/>
</dbReference>
<accession>A0A397V6Z9</accession>
<reference evidence="2 3" key="1">
    <citation type="submission" date="2018-06" db="EMBL/GenBank/DDBJ databases">
        <title>Comparative genomics reveals the genomic features of Rhizophagus irregularis, R. cerebriforme, R. diaphanum and Gigaspora rosea, and their symbiotic lifestyle signature.</title>
        <authorList>
            <person name="Morin E."/>
            <person name="San Clemente H."/>
            <person name="Chen E.C.H."/>
            <person name="De La Providencia I."/>
            <person name="Hainaut M."/>
            <person name="Kuo A."/>
            <person name="Kohler A."/>
            <person name="Murat C."/>
            <person name="Tang N."/>
            <person name="Roy S."/>
            <person name="Loubradou J."/>
            <person name="Henrissat B."/>
            <person name="Grigoriev I.V."/>
            <person name="Corradi N."/>
            <person name="Roux C."/>
            <person name="Martin F.M."/>
        </authorList>
    </citation>
    <scope>NUCLEOTIDE SEQUENCE [LARGE SCALE GENOMIC DNA]</scope>
    <source>
        <strain evidence="2 3">DAOM 194757</strain>
    </source>
</reference>
<dbReference type="GO" id="GO:0016705">
    <property type="term" value="F:oxidoreductase activity, acting on paired donors, with incorporation or reduction of molecular oxygen"/>
    <property type="evidence" value="ECO:0007669"/>
    <property type="project" value="InterPro"/>
</dbReference>
<dbReference type="GO" id="GO:0005506">
    <property type="term" value="F:iron ion binding"/>
    <property type="evidence" value="ECO:0007669"/>
    <property type="project" value="InterPro"/>
</dbReference>
<gene>
    <name evidence="2" type="ORF">C2G38_2193338</name>
</gene>
<feature type="transmembrane region" description="Helical" evidence="1">
    <location>
        <begin position="12"/>
        <end position="32"/>
    </location>
</feature>
<dbReference type="AlphaFoldDB" id="A0A397V6Z9"/>
<dbReference type="Proteomes" id="UP000266673">
    <property type="component" value="Unassembled WGS sequence"/>
</dbReference>
<evidence type="ECO:0000313" key="2">
    <source>
        <dbReference type="EMBL" id="RIB15066.1"/>
    </source>
</evidence>
<dbReference type="Pfam" id="PF00067">
    <property type="entry name" value="p450"/>
    <property type="match status" value="1"/>
</dbReference>
<keyword evidence="3" id="KW-1185">Reference proteome</keyword>
<dbReference type="Gene3D" id="1.10.630.10">
    <property type="entry name" value="Cytochrome P450"/>
    <property type="match status" value="1"/>
</dbReference>
<comment type="caution">
    <text evidence="2">The sequence shown here is derived from an EMBL/GenBank/DDBJ whole genome shotgun (WGS) entry which is preliminary data.</text>
</comment>
<evidence type="ECO:0000313" key="3">
    <source>
        <dbReference type="Proteomes" id="UP000266673"/>
    </source>
</evidence>
<dbReference type="EMBL" id="QKWP01000774">
    <property type="protein sequence ID" value="RIB15066.1"/>
    <property type="molecule type" value="Genomic_DNA"/>
</dbReference>
<dbReference type="GO" id="GO:0020037">
    <property type="term" value="F:heme binding"/>
    <property type="evidence" value="ECO:0007669"/>
    <property type="project" value="InterPro"/>
</dbReference>
<keyword evidence="1" id="KW-1133">Transmembrane helix</keyword>
<dbReference type="InterPro" id="IPR036396">
    <property type="entry name" value="Cyt_P450_sf"/>
</dbReference>